<name>A0A2T5C534_9BACT</name>
<dbReference type="GO" id="GO:0016787">
    <property type="term" value="F:hydrolase activity"/>
    <property type="evidence" value="ECO:0007669"/>
    <property type="project" value="UniProtKB-KW"/>
</dbReference>
<dbReference type="EMBL" id="QAAD01000003">
    <property type="protein sequence ID" value="PTN09946.1"/>
    <property type="molecule type" value="Genomic_DNA"/>
</dbReference>
<dbReference type="OrthoDB" id="9785724at2"/>
<dbReference type="PANTHER" id="PTHR43540">
    <property type="entry name" value="PEROXYUREIDOACRYLATE/UREIDOACRYLATE AMIDOHYDROLASE-RELATED"/>
    <property type="match status" value="1"/>
</dbReference>
<evidence type="ECO:0000313" key="3">
    <source>
        <dbReference type="EMBL" id="PTN09946.1"/>
    </source>
</evidence>
<proteinExistence type="predicted"/>
<dbReference type="InterPro" id="IPR036380">
    <property type="entry name" value="Isochorismatase-like_sf"/>
</dbReference>
<dbReference type="Pfam" id="PF00857">
    <property type="entry name" value="Isochorismatase"/>
    <property type="match status" value="1"/>
</dbReference>
<dbReference type="InterPro" id="IPR000868">
    <property type="entry name" value="Isochorismatase-like_dom"/>
</dbReference>
<dbReference type="SUPFAM" id="SSF52499">
    <property type="entry name" value="Isochorismatase-like hydrolases"/>
    <property type="match status" value="1"/>
</dbReference>
<evidence type="ECO:0000313" key="4">
    <source>
        <dbReference type="Proteomes" id="UP000243525"/>
    </source>
</evidence>
<keyword evidence="4" id="KW-1185">Reference proteome</keyword>
<keyword evidence="1" id="KW-0378">Hydrolase</keyword>
<reference evidence="3 4" key="1">
    <citation type="submission" date="2018-04" db="EMBL/GenBank/DDBJ databases">
        <title>Genomic Encyclopedia of Archaeal and Bacterial Type Strains, Phase II (KMG-II): from individual species to whole genera.</title>
        <authorList>
            <person name="Goeker M."/>
        </authorList>
    </citation>
    <scope>NUCLEOTIDE SEQUENCE [LARGE SCALE GENOMIC DNA]</scope>
    <source>
        <strain evidence="3 4">DSM 28823</strain>
    </source>
</reference>
<dbReference type="Gene3D" id="3.40.50.850">
    <property type="entry name" value="Isochorismatase-like"/>
    <property type="match status" value="1"/>
</dbReference>
<dbReference type="RefSeq" id="WP_107821325.1">
    <property type="nucleotide sequence ID" value="NZ_OY782574.1"/>
</dbReference>
<comment type="caution">
    <text evidence="3">The sequence shown here is derived from an EMBL/GenBank/DDBJ whole genome shotgun (WGS) entry which is preliminary data.</text>
</comment>
<protein>
    <submittedName>
        <fullName evidence="3">Nicotinamidase-related amidase</fullName>
    </submittedName>
</protein>
<accession>A0A2T5C534</accession>
<dbReference type="CDD" id="cd01014">
    <property type="entry name" value="nicotinamidase_related"/>
    <property type="match status" value="1"/>
</dbReference>
<organism evidence="3 4">
    <name type="scientific">Mangrovibacterium marinum</name>
    <dbReference type="NCBI Taxonomy" id="1639118"/>
    <lineage>
        <taxon>Bacteria</taxon>
        <taxon>Pseudomonadati</taxon>
        <taxon>Bacteroidota</taxon>
        <taxon>Bacteroidia</taxon>
        <taxon>Marinilabiliales</taxon>
        <taxon>Prolixibacteraceae</taxon>
        <taxon>Mangrovibacterium</taxon>
    </lineage>
</organism>
<dbReference type="Proteomes" id="UP000243525">
    <property type="component" value="Unassembled WGS sequence"/>
</dbReference>
<gene>
    <name evidence="3" type="ORF">C8N47_103243</name>
</gene>
<evidence type="ECO:0000259" key="2">
    <source>
        <dbReference type="Pfam" id="PF00857"/>
    </source>
</evidence>
<dbReference type="AlphaFoldDB" id="A0A2T5C534"/>
<evidence type="ECO:0000256" key="1">
    <source>
        <dbReference type="ARBA" id="ARBA00022801"/>
    </source>
</evidence>
<dbReference type="InterPro" id="IPR050272">
    <property type="entry name" value="Isochorismatase-like_hydrls"/>
</dbReference>
<feature type="domain" description="Isochorismatase-like" evidence="2">
    <location>
        <begin position="3"/>
        <end position="147"/>
    </location>
</feature>
<sequence>MKALLIMDMQRGAFDPMDARYDAENVLERINLLSARFRSLGLPVIFIQHDGSREGFFIPGTSEWEILDELGKRSDDVVIVKTANDSFYKTELDQVLREKGVDELVITGCSTDFSVDCTVKAGLSRDYLITVISNAHTTRSRPQMTAMLAVEYFNMLWARLAPTKEKIKLLSCEEFLKNS</sequence>